<accession>A0ACC0AKL3</accession>
<name>A0ACC0AKL3_CATRO</name>
<sequence>MASKIEQPIMQLPVIEFNNGNLKEGSISWVRTSHLVRDALETYGSFIAIYKRIPLELYEKIINISKELFELPVEIKEKNVSDGLGFGYGGKFATMPLVEYLGISNAATVEGTKDFTNLMWPAGNLDFFETTLSYSRLQSELNQVVIKMVLQSYGIEKYYETLQKSCFYLMRFIKYRNPKINETNTGLRAHVDKTFLSIIASNQVKGLEIENKNGEWMSFQPSPFTFLVLCGEIFTAWSNGRVYSPLHRVVMGEGDEEKYSFALFSFMRETLKIPEELIDQQNPLKYKPFINNFEFLDYCQQKNIARSAIKDFYAI</sequence>
<comment type="caution">
    <text evidence="1">The sequence shown here is derived from an EMBL/GenBank/DDBJ whole genome shotgun (WGS) entry which is preliminary data.</text>
</comment>
<protein>
    <submittedName>
        <fullName evidence="1">Uncharacterized protein</fullName>
    </submittedName>
</protein>
<keyword evidence="2" id="KW-1185">Reference proteome</keyword>
<evidence type="ECO:0000313" key="1">
    <source>
        <dbReference type="EMBL" id="KAI5660557.1"/>
    </source>
</evidence>
<reference evidence="2" key="1">
    <citation type="journal article" date="2023" name="Nat. Plants">
        <title>Single-cell RNA sequencing provides a high-resolution roadmap for understanding the multicellular compartmentation of specialized metabolism.</title>
        <authorList>
            <person name="Sun S."/>
            <person name="Shen X."/>
            <person name="Li Y."/>
            <person name="Li Y."/>
            <person name="Wang S."/>
            <person name="Li R."/>
            <person name="Zhang H."/>
            <person name="Shen G."/>
            <person name="Guo B."/>
            <person name="Wei J."/>
            <person name="Xu J."/>
            <person name="St-Pierre B."/>
            <person name="Chen S."/>
            <person name="Sun C."/>
        </authorList>
    </citation>
    <scope>NUCLEOTIDE SEQUENCE [LARGE SCALE GENOMIC DNA]</scope>
</reference>
<dbReference type="Proteomes" id="UP001060085">
    <property type="component" value="Linkage Group LG06"/>
</dbReference>
<dbReference type="EMBL" id="CM044706">
    <property type="protein sequence ID" value="KAI5660557.1"/>
    <property type="molecule type" value="Genomic_DNA"/>
</dbReference>
<evidence type="ECO:0000313" key="2">
    <source>
        <dbReference type="Proteomes" id="UP001060085"/>
    </source>
</evidence>
<gene>
    <name evidence="1" type="ORF">M9H77_29350</name>
</gene>
<organism evidence="1 2">
    <name type="scientific">Catharanthus roseus</name>
    <name type="common">Madagascar periwinkle</name>
    <name type="synonym">Vinca rosea</name>
    <dbReference type="NCBI Taxonomy" id="4058"/>
    <lineage>
        <taxon>Eukaryota</taxon>
        <taxon>Viridiplantae</taxon>
        <taxon>Streptophyta</taxon>
        <taxon>Embryophyta</taxon>
        <taxon>Tracheophyta</taxon>
        <taxon>Spermatophyta</taxon>
        <taxon>Magnoliopsida</taxon>
        <taxon>eudicotyledons</taxon>
        <taxon>Gunneridae</taxon>
        <taxon>Pentapetalae</taxon>
        <taxon>asterids</taxon>
        <taxon>lamiids</taxon>
        <taxon>Gentianales</taxon>
        <taxon>Apocynaceae</taxon>
        <taxon>Rauvolfioideae</taxon>
        <taxon>Vinceae</taxon>
        <taxon>Catharanthinae</taxon>
        <taxon>Catharanthus</taxon>
    </lineage>
</organism>
<proteinExistence type="predicted"/>